<evidence type="ECO:0000313" key="1">
    <source>
        <dbReference type="EMBL" id="AKN38358.1"/>
    </source>
</evidence>
<organism evidence="1">
    <name type="scientific">Vibrio sp. FF_371</name>
    <dbReference type="NCBI Taxonomy" id="1652835"/>
    <lineage>
        <taxon>Bacteria</taxon>
        <taxon>Pseudomonadati</taxon>
        <taxon>Pseudomonadota</taxon>
        <taxon>Gammaproteobacteria</taxon>
        <taxon>Vibrionales</taxon>
        <taxon>Vibrionaceae</taxon>
        <taxon>Vibrio</taxon>
    </lineage>
</organism>
<reference evidence="1" key="1">
    <citation type="journal article" date="2015" name="MBio">
        <title>Eco-Evolutionary Dynamics of Episomes among Ecologically Cohesive Bacterial Populations.</title>
        <authorList>
            <person name="Xue H."/>
            <person name="Cordero O.X."/>
            <person name="Camas F.M."/>
            <person name="Trimble W."/>
            <person name="Meyer F."/>
            <person name="Guglielmini J."/>
            <person name="Rocha E.P."/>
            <person name="Polz M.F."/>
        </authorList>
    </citation>
    <scope>NUCLEOTIDE SEQUENCE</scope>
    <source>
        <strain evidence="1">FF_371</strain>
    </source>
</reference>
<dbReference type="EMBL" id="KP795576">
    <property type="protein sequence ID" value="AKN38358.1"/>
    <property type="molecule type" value="Genomic_DNA"/>
</dbReference>
<protein>
    <submittedName>
        <fullName evidence="1">Uncharacterized protein</fullName>
    </submittedName>
</protein>
<name>A0A0H3ZPS7_9VIBR</name>
<accession>A0A0H3ZPS7</accession>
<sequence>MARGHFAKSEKQAASVIKEMQGKGNVIESVGTARNYQQALKTCCDYLKEFKVAMLRIELGRC</sequence>
<dbReference type="AlphaFoldDB" id="A0A0H3ZPS7"/>
<proteinExistence type="predicted"/>